<sequence>MKTRTAFLKTISTTLLCLLLAIGYAQKKETVTIKGKITVEGTNKPPIGIISLIEVGAADYLIKGSQVGQEKDIIGTNRHTFVEKDGSYSFTVQKNATVYLRDFGNRYIPVNLEKINASQEKNFKLKEVKGPEFETYRKNSPLDKLNAKEKKIDIHKKVKVSGNIVDANNKIIDNATIMQSIFFNQDGTPSFTLSDKNGNFEYKVQKGSTIYINSPGLENKEYTVFSDTILKVKLLKENPFKK</sequence>
<evidence type="ECO:0000313" key="2">
    <source>
        <dbReference type="EMBL" id="SFJ60460.1"/>
    </source>
</evidence>
<dbReference type="RefSeq" id="WP_143077755.1">
    <property type="nucleotide sequence ID" value="NZ_FORU01000011.1"/>
</dbReference>
<feature type="chain" id="PRO_5017467045" description="Carboxypeptidase regulatory-like domain-containing protein" evidence="1">
    <location>
        <begin position="28"/>
        <end position="242"/>
    </location>
</feature>
<evidence type="ECO:0000313" key="3">
    <source>
        <dbReference type="Proteomes" id="UP000243887"/>
    </source>
</evidence>
<dbReference type="SUPFAM" id="SSF49464">
    <property type="entry name" value="Carboxypeptidase regulatory domain-like"/>
    <property type="match status" value="1"/>
</dbReference>
<accession>A0A1I3SQ10</accession>
<evidence type="ECO:0000256" key="1">
    <source>
        <dbReference type="SAM" id="SignalP"/>
    </source>
</evidence>
<dbReference type="AlphaFoldDB" id="A0A1I3SQ10"/>
<keyword evidence="1" id="KW-0732">Signal</keyword>
<reference evidence="3" key="1">
    <citation type="submission" date="2016-10" db="EMBL/GenBank/DDBJ databases">
        <authorList>
            <person name="Varghese N."/>
            <person name="Submissions S."/>
        </authorList>
    </citation>
    <scope>NUCLEOTIDE SEQUENCE [LARGE SCALE GENOMIC DNA]</scope>
    <source>
        <strain evidence="3">DSM 26542</strain>
    </source>
</reference>
<dbReference type="OrthoDB" id="9758472at2"/>
<protein>
    <recommendedName>
        <fullName evidence="4">Carboxypeptidase regulatory-like domain-containing protein</fullName>
    </recommendedName>
</protein>
<name>A0A1I3SQ10_9FLAO</name>
<dbReference type="InterPro" id="IPR008969">
    <property type="entry name" value="CarboxyPept-like_regulatory"/>
</dbReference>
<keyword evidence="3" id="KW-1185">Reference proteome</keyword>
<evidence type="ECO:0008006" key="4">
    <source>
        <dbReference type="Google" id="ProtNLM"/>
    </source>
</evidence>
<dbReference type="EMBL" id="FORU01000011">
    <property type="protein sequence ID" value="SFJ60460.1"/>
    <property type="molecule type" value="Genomic_DNA"/>
</dbReference>
<proteinExistence type="predicted"/>
<dbReference type="Proteomes" id="UP000243887">
    <property type="component" value="Unassembled WGS sequence"/>
</dbReference>
<organism evidence="2 3">
    <name type="scientific">Myroides guanonis</name>
    <dbReference type="NCBI Taxonomy" id="1150112"/>
    <lineage>
        <taxon>Bacteria</taxon>
        <taxon>Pseudomonadati</taxon>
        <taxon>Bacteroidota</taxon>
        <taxon>Flavobacteriia</taxon>
        <taxon>Flavobacteriales</taxon>
        <taxon>Flavobacteriaceae</taxon>
        <taxon>Myroides</taxon>
    </lineage>
</organism>
<gene>
    <name evidence="2" type="ORF">SAMN04487893_11129</name>
</gene>
<feature type="signal peptide" evidence="1">
    <location>
        <begin position="1"/>
        <end position="27"/>
    </location>
</feature>